<dbReference type="Gene3D" id="2.40.128.480">
    <property type="entry name" value="Rhodococcus equi virulence-associated protein"/>
    <property type="match status" value="1"/>
</dbReference>
<protein>
    <submittedName>
        <fullName evidence="1">1671_t:CDS:1</fullName>
    </submittedName>
</protein>
<keyword evidence="2" id="KW-1185">Reference proteome</keyword>
<dbReference type="InterPro" id="IPR008810">
    <property type="entry name" value="R_equi_Vir"/>
</dbReference>
<comment type="caution">
    <text evidence="1">The sequence shown here is derived from an EMBL/GenBank/DDBJ whole genome shotgun (WGS) entry which is preliminary data.</text>
</comment>
<dbReference type="Proteomes" id="UP000789901">
    <property type="component" value="Unassembled WGS sequence"/>
</dbReference>
<reference evidence="1 2" key="1">
    <citation type="submission" date="2021-06" db="EMBL/GenBank/DDBJ databases">
        <authorList>
            <person name="Kallberg Y."/>
            <person name="Tangrot J."/>
            <person name="Rosling A."/>
        </authorList>
    </citation>
    <scope>NUCLEOTIDE SEQUENCE [LARGE SCALE GENOMIC DNA]</scope>
    <source>
        <strain evidence="1 2">120-4 pot B 10/14</strain>
    </source>
</reference>
<dbReference type="InterPro" id="IPR038625">
    <property type="entry name" value="R_equi_Vir_sf"/>
</dbReference>
<organism evidence="1 2">
    <name type="scientific">Gigaspora margarita</name>
    <dbReference type="NCBI Taxonomy" id="4874"/>
    <lineage>
        <taxon>Eukaryota</taxon>
        <taxon>Fungi</taxon>
        <taxon>Fungi incertae sedis</taxon>
        <taxon>Mucoromycota</taxon>
        <taxon>Glomeromycotina</taxon>
        <taxon>Glomeromycetes</taxon>
        <taxon>Diversisporales</taxon>
        <taxon>Gigasporaceae</taxon>
        <taxon>Gigaspora</taxon>
    </lineage>
</organism>
<dbReference type="Pfam" id="PF05526">
    <property type="entry name" value="R_equi_Vir"/>
    <property type="match status" value="1"/>
</dbReference>
<name>A0ABN7V7Z2_GIGMA</name>
<sequence>MHDSIMGFPNLINSDRENIARIFQTLNKNKLDKNKIDAAVKQLIKPDGEKSYSAIATIKTTSNLVDINIKIDSGKKYHGIGNGNFNEGSGTSSGYIFTKNIDNFYDNTTQFNTIIDTNLTYIYFYNNGRNLLGNFAGSGVGSCQLWNPDWGIGTWL</sequence>
<evidence type="ECO:0000313" key="1">
    <source>
        <dbReference type="EMBL" id="CAG8741908.1"/>
    </source>
</evidence>
<gene>
    <name evidence="1" type="ORF">GMARGA_LOCUS15473</name>
</gene>
<evidence type="ECO:0000313" key="2">
    <source>
        <dbReference type="Proteomes" id="UP000789901"/>
    </source>
</evidence>
<accession>A0ABN7V7Z2</accession>
<dbReference type="EMBL" id="CAJVQB010010670">
    <property type="protein sequence ID" value="CAG8741908.1"/>
    <property type="molecule type" value="Genomic_DNA"/>
</dbReference>
<proteinExistence type="predicted"/>